<keyword evidence="2" id="KW-1185">Reference proteome</keyword>
<dbReference type="EMBL" id="CM007891">
    <property type="protein sequence ID" value="OTG34288.1"/>
    <property type="molecule type" value="Genomic_DNA"/>
</dbReference>
<proteinExistence type="predicted"/>
<gene>
    <name evidence="1" type="ORF">HannXRQ_Chr02g0044091</name>
</gene>
<reference evidence="2" key="1">
    <citation type="journal article" date="2017" name="Nature">
        <title>The sunflower genome provides insights into oil metabolism, flowering and Asterid evolution.</title>
        <authorList>
            <person name="Badouin H."/>
            <person name="Gouzy J."/>
            <person name="Grassa C.J."/>
            <person name="Murat F."/>
            <person name="Staton S.E."/>
            <person name="Cottret L."/>
            <person name="Lelandais-Briere C."/>
            <person name="Owens G.L."/>
            <person name="Carrere S."/>
            <person name="Mayjonade B."/>
            <person name="Legrand L."/>
            <person name="Gill N."/>
            <person name="Kane N.C."/>
            <person name="Bowers J.E."/>
            <person name="Hubner S."/>
            <person name="Bellec A."/>
            <person name="Berard A."/>
            <person name="Berges H."/>
            <person name="Blanchet N."/>
            <person name="Boniface M.C."/>
            <person name="Brunel D."/>
            <person name="Catrice O."/>
            <person name="Chaidir N."/>
            <person name="Claudel C."/>
            <person name="Donnadieu C."/>
            <person name="Faraut T."/>
            <person name="Fievet G."/>
            <person name="Helmstetter N."/>
            <person name="King M."/>
            <person name="Knapp S.J."/>
            <person name="Lai Z."/>
            <person name="Le Paslier M.C."/>
            <person name="Lippi Y."/>
            <person name="Lorenzon L."/>
            <person name="Mandel J.R."/>
            <person name="Marage G."/>
            <person name="Marchand G."/>
            <person name="Marquand E."/>
            <person name="Bret-Mestries E."/>
            <person name="Morien E."/>
            <person name="Nambeesan S."/>
            <person name="Nguyen T."/>
            <person name="Pegot-Espagnet P."/>
            <person name="Pouilly N."/>
            <person name="Raftis F."/>
            <person name="Sallet E."/>
            <person name="Schiex T."/>
            <person name="Thomas J."/>
            <person name="Vandecasteele C."/>
            <person name="Vares D."/>
            <person name="Vear F."/>
            <person name="Vautrin S."/>
            <person name="Crespi M."/>
            <person name="Mangin B."/>
            <person name="Burke J.M."/>
            <person name="Salse J."/>
            <person name="Munos S."/>
            <person name="Vincourt P."/>
            <person name="Rieseberg L.H."/>
            <person name="Langlade N.B."/>
        </authorList>
    </citation>
    <scope>NUCLEOTIDE SEQUENCE [LARGE SCALE GENOMIC DNA]</scope>
    <source>
        <strain evidence="2">cv. SF193</strain>
    </source>
</reference>
<name>A0A251VF83_HELAN</name>
<sequence>MRKLGYYKKITTHTNTHSCVFYVDQKLPKEPNPSSSLFAQIERGIQPKSNACTRILSHLALKITWNHTSMDQAWKANGSR</sequence>
<dbReference type="Proteomes" id="UP000215914">
    <property type="component" value="Chromosome 2"/>
</dbReference>
<dbReference type="AlphaFoldDB" id="A0A251VF83"/>
<organism evidence="1 2">
    <name type="scientific">Helianthus annuus</name>
    <name type="common">Common sunflower</name>
    <dbReference type="NCBI Taxonomy" id="4232"/>
    <lineage>
        <taxon>Eukaryota</taxon>
        <taxon>Viridiplantae</taxon>
        <taxon>Streptophyta</taxon>
        <taxon>Embryophyta</taxon>
        <taxon>Tracheophyta</taxon>
        <taxon>Spermatophyta</taxon>
        <taxon>Magnoliopsida</taxon>
        <taxon>eudicotyledons</taxon>
        <taxon>Gunneridae</taxon>
        <taxon>Pentapetalae</taxon>
        <taxon>asterids</taxon>
        <taxon>campanulids</taxon>
        <taxon>Asterales</taxon>
        <taxon>Asteraceae</taxon>
        <taxon>Asteroideae</taxon>
        <taxon>Heliantheae alliance</taxon>
        <taxon>Heliantheae</taxon>
        <taxon>Helianthus</taxon>
    </lineage>
</organism>
<evidence type="ECO:0000313" key="2">
    <source>
        <dbReference type="Proteomes" id="UP000215914"/>
    </source>
</evidence>
<dbReference type="InParanoid" id="A0A251VF83"/>
<evidence type="ECO:0000313" key="1">
    <source>
        <dbReference type="EMBL" id="OTG34288.1"/>
    </source>
</evidence>
<accession>A0A251VF83</accession>
<protein>
    <submittedName>
        <fullName evidence="1">Uncharacterized protein</fullName>
    </submittedName>
</protein>